<evidence type="ECO:0000259" key="1">
    <source>
        <dbReference type="Pfam" id="PF00566"/>
    </source>
</evidence>
<dbReference type="Pfam" id="PF00566">
    <property type="entry name" value="RabGAP-TBC"/>
    <property type="match status" value="1"/>
</dbReference>
<dbReference type="InterPro" id="IPR000195">
    <property type="entry name" value="Rab-GAP-TBC_dom"/>
</dbReference>
<protein>
    <recommendedName>
        <fullName evidence="1">Rab-GAP TBC domain-containing protein</fullName>
    </recommendedName>
</protein>
<comment type="caution">
    <text evidence="2">The sequence shown here is derived from an EMBL/GenBank/DDBJ whole genome shotgun (WGS) entry which is preliminary data.</text>
</comment>
<dbReference type="Proteomes" id="UP000604046">
    <property type="component" value="Unassembled WGS sequence"/>
</dbReference>
<keyword evidence="3" id="KW-1185">Reference proteome</keyword>
<organism evidence="2 3">
    <name type="scientific">Symbiodinium natans</name>
    <dbReference type="NCBI Taxonomy" id="878477"/>
    <lineage>
        <taxon>Eukaryota</taxon>
        <taxon>Sar</taxon>
        <taxon>Alveolata</taxon>
        <taxon>Dinophyceae</taxon>
        <taxon>Suessiales</taxon>
        <taxon>Symbiodiniaceae</taxon>
        <taxon>Symbiodinium</taxon>
    </lineage>
</organism>
<dbReference type="EMBL" id="CAJNDS010002617">
    <property type="protein sequence ID" value="CAE7546315.1"/>
    <property type="molecule type" value="Genomic_DNA"/>
</dbReference>
<name>A0A812TSA4_9DINO</name>
<accession>A0A812TSA4</accession>
<dbReference type="OrthoDB" id="447834at2759"/>
<dbReference type="InterPro" id="IPR035969">
    <property type="entry name" value="Rab-GAP_TBC_sf"/>
</dbReference>
<dbReference type="Gene3D" id="1.10.8.270">
    <property type="entry name" value="putative rabgap domain of human tbc1 domain family member 14 like domains"/>
    <property type="match status" value="1"/>
</dbReference>
<evidence type="ECO:0000313" key="3">
    <source>
        <dbReference type="Proteomes" id="UP000604046"/>
    </source>
</evidence>
<sequence>MQTTGQQINPGWLGPPACQGYSARWVQEFSVPTDLKYSQFLMHSVESLDSDVLAEIQCALRIVPKKRGKPAVDLLKLPTTVPSFREDAGRIKVASVLRAFACWKPDVGYQPELALLAAHIMAVAGNERVTFQALATTYRKYHLQDYFEGADTQEAIVGDAEKIWAAARLYFPDLAHAFSRFGKKKLFLSVVSSLLSKLLTQTYRPDLQPFEHHVRLLHNFLLPVGDYDPEDPRAQLRRLVLVIMARHEESFLQSSEAEIKDVIRDVVPRVDSVLIEMLNANHPMPDIPSGPLWPSLLLTGLGAVLAYDMASPWGMAAQVTWTTGAAVSGFVYGALQSAQVSVEAAVLANRAFMLQGDKAEVSEDESD</sequence>
<reference evidence="2" key="1">
    <citation type="submission" date="2021-02" db="EMBL/GenBank/DDBJ databases">
        <authorList>
            <person name="Dougan E. K."/>
            <person name="Rhodes N."/>
            <person name="Thang M."/>
            <person name="Chan C."/>
        </authorList>
    </citation>
    <scope>NUCLEOTIDE SEQUENCE</scope>
</reference>
<gene>
    <name evidence="2" type="ORF">SNAT2548_LOCUS30656</name>
</gene>
<proteinExistence type="predicted"/>
<dbReference type="SUPFAM" id="SSF47923">
    <property type="entry name" value="Ypt/Rab-GAP domain of gyp1p"/>
    <property type="match status" value="1"/>
</dbReference>
<feature type="domain" description="Rab-GAP TBC" evidence="1">
    <location>
        <begin position="78"/>
        <end position="179"/>
    </location>
</feature>
<evidence type="ECO:0000313" key="2">
    <source>
        <dbReference type="EMBL" id="CAE7546315.1"/>
    </source>
</evidence>
<dbReference type="AlphaFoldDB" id="A0A812TSA4"/>